<reference evidence="14" key="1">
    <citation type="journal article" date="2020" name="Ecol. Evol.">
        <title>Genome structure and content of the rice root-knot nematode (Meloidogyne graminicola).</title>
        <authorList>
            <person name="Phan N.T."/>
            <person name="Danchin E.G.J."/>
            <person name="Klopp C."/>
            <person name="Perfus-Barbeoch L."/>
            <person name="Kozlowski D.K."/>
            <person name="Koutsovoulos G.D."/>
            <person name="Lopez-Roques C."/>
            <person name="Bouchez O."/>
            <person name="Zahm M."/>
            <person name="Besnard G."/>
            <person name="Bellafiore S."/>
        </authorList>
    </citation>
    <scope>NUCLEOTIDE SEQUENCE</scope>
    <source>
        <strain evidence="14">VN-18</strain>
    </source>
</reference>
<organism evidence="14 15">
    <name type="scientific">Meloidogyne graminicola</name>
    <dbReference type="NCBI Taxonomy" id="189291"/>
    <lineage>
        <taxon>Eukaryota</taxon>
        <taxon>Metazoa</taxon>
        <taxon>Ecdysozoa</taxon>
        <taxon>Nematoda</taxon>
        <taxon>Chromadorea</taxon>
        <taxon>Rhabditida</taxon>
        <taxon>Tylenchina</taxon>
        <taxon>Tylenchomorpha</taxon>
        <taxon>Tylenchoidea</taxon>
        <taxon>Meloidogynidae</taxon>
        <taxon>Meloidogyninae</taxon>
        <taxon>Meloidogyne</taxon>
    </lineage>
</organism>
<keyword evidence="4 11" id="KW-0507">mRNA processing</keyword>
<dbReference type="PANTHER" id="PTHR15588:SF8">
    <property type="entry name" value="U6 SNRNA-ASSOCIATED SM-LIKE PROTEIN LSM1"/>
    <property type="match status" value="1"/>
</dbReference>
<evidence type="ECO:0000259" key="13">
    <source>
        <dbReference type="PROSITE" id="PS52002"/>
    </source>
</evidence>
<dbReference type="GO" id="GO:0003729">
    <property type="term" value="F:mRNA binding"/>
    <property type="evidence" value="ECO:0007669"/>
    <property type="project" value="TreeGrafter"/>
</dbReference>
<keyword evidence="6" id="KW-0508">mRNA splicing</keyword>
<evidence type="ECO:0000256" key="5">
    <source>
        <dbReference type="ARBA" id="ARBA00022884"/>
    </source>
</evidence>
<dbReference type="Gene3D" id="2.30.30.100">
    <property type="match status" value="1"/>
</dbReference>
<evidence type="ECO:0000256" key="8">
    <source>
        <dbReference type="ARBA" id="ARBA00056858"/>
    </source>
</evidence>
<evidence type="ECO:0000256" key="10">
    <source>
        <dbReference type="ARBA" id="ARBA00067756"/>
    </source>
</evidence>
<evidence type="ECO:0000256" key="2">
    <source>
        <dbReference type="ARBA" id="ARBA00022490"/>
    </source>
</evidence>
<dbReference type="SUPFAM" id="SSF50182">
    <property type="entry name" value="Sm-like ribonucleoproteins"/>
    <property type="match status" value="1"/>
</dbReference>
<dbReference type="InterPro" id="IPR044642">
    <property type="entry name" value="PTHR15588"/>
</dbReference>
<evidence type="ECO:0000256" key="4">
    <source>
        <dbReference type="ARBA" id="ARBA00022664"/>
    </source>
</evidence>
<dbReference type="GO" id="GO:0000932">
    <property type="term" value="C:P-body"/>
    <property type="evidence" value="ECO:0007669"/>
    <property type="project" value="UniProtKB-SubCell"/>
</dbReference>
<protein>
    <recommendedName>
        <fullName evidence="10 11">U6 snRNA-associated Sm-like protein LSm1</fullName>
    </recommendedName>
</protein>
<keyword evidence="7 11" id="KW-0687">Ribonucleoprotein</keyword>
<comment type="subcellular location">
    <subcellularLocation>
        <location evidence="11">Cytoplasm</location>
    </subcellularLocation>
    <subcellularLocation>
        <location evidence="11">Cytoplasm</location>
        <location evidence="11">P-body</location>
    </subcellularLocation>
</comment>
<evidence type="ECO:0000313" key="15">
    <source>
        <dbReference type="Proteomes" id="UP000605970"/>
    </source>
</evidence>
<keyword evidence="2 11" id="KW-0963">Cytoplasm</keyword>
<proteinExistence type="inferred from homology"/>
<dbReference type="GO" id="GO:0008380">
    <property type="term" value="P:RNA splicing"/>
    <property type="evidence" value="ECO:0007669"/>
    <property type="project" value="UniProtKB-KW"/>
</dbReference>
<keyword evidence="3" id="KW-0597">Phosphoprotein</keyword>
<gene>
    <name evidence="11" type="primary">LSM1</name>
    <name evidence="14" type="ORF">Mgra_00005263</name>
</gene>
<name>A0A8S9ZPC6_9BILA</name>
<dbReference type="AlphaFoldDB" id="A0A8S9ZPC6"/>
<comment type="subunit">
    <text evidence="9">Interacts with SLBP; interaction with SLBP occurs when histone mRNA is being rapidly degraded during the S phase. LSm subunits form a heteromer with a donut shape.</text>
</comment>
<dbReference type="CDD" id="cd01728">
    <property type="entry name" value="LSm1"/>
    <property type="match status" value="1"/>
</dbReference>
<evidence type="ECO:0000256" key="11">
    <source>
        <dbReference type="RuleBase" id="RU365047"/>
    </source>
</evidence>
<dbReference type="SMART" id="SM00651">
    <property type="entry name" value="Sm"/>
    <property type="match status" value="1"/>
</dbReference>
<evidence type="ECO:0000313" key="14">
    <source>
        <dbReference type="EMBL" id="KAF7635294.1"/>
    </source>
</evidence>
<evidence type="ECO:0000256" key="7">
    <source>
        <dbReference type="ARBA" id="ARBA00023274"/>
    </source>
</evidence>
<dbReference type="InterPro" id="IPR001163">
    <property type="entry name" value="Sm_dom_euk/arc"/>
</dbReference>
<comment type="function">
    <text evidence="11">Probably involved with other LSm subunits in the general process of degradation of mRNAs.</text>
</comment>
<dbReference type="GO" id="GO:1990904">
    <property type="term" value="C:ribonucleoprotein complex"/>
    <property type="evidence" value="ECO:0007669"/>
    <property type="project" value="UniProtKB-KW"/>
</dbReference>
<dbReference type="OrthoDB" id="422364at2759"/>
<dbReference type="GO" id="GO:0000290">
    <property type="term" value="P:deadenylation-dependent decapping of nuclear-transcribed mRNA"/>
    <property type="evidence" value="ECO:0007669"/>
    <property type="project" value="TreeGrafter"/>
</dbReference>
<comment type="function">
    <text evidence="8">Plays a role in the degradation of histone mRNAs, the only eukaryotic mRNAs that are not polyadenylated. Probably also part of an LSm subunits-containing complex involved in the general process of mRNA degradation.</text>
</comment>
<keyword evidence="5 11" id="KW-0694">RNA-binding</keyword>
<accession>A0A8S9ZPC6</accession>
<feature type="signal peptide" evidence="12">
    <location>
        <begin position="1"/>
        <end position="20"/>
    </location>
</feature>
<keyword evidence="12" id="KW-0732">Signal</keyword>
<dbReference type="GO" id="GO:0006397">
    <property type="term" value="P:mRNA processing"/>
    <property type="evidence" value="ECO:0007669"/>
    <property type="project" value="UniProtKB-UniRule"/>
</dbReference>
<dbReference type="InterPro" id="IPR010920">
    <property type="entry name" value="LSM_dom_sf"/>
</dbReference>
<dbReference type="PANTHER" id="PTHR15588">
    <property type="entry name" value="LSM1"/>
    <property type="match status" value="1"/>
</dbReference>
<dbReference type="EMBL" id="JABEBT010000044">
    <property type="protein sequence ID" value="KAF7635294.1"/>
    <property type="molecule type" value="Genomic_DNA"/>
</dbReference>
<feature type="chain" id="PRO_5035900489" description="U6 snRNA-associated Sm-like protein LSm1" evidence="12">
    <location>
        <begin position="21"/>
        <end position="149"/>
    </location>
</feature>
<dbReference type="Proteomes" id="UP000605970">
    <property type="component" value="Unassembled WGS sequence"/>
</dbReference>
<dbReference type="GO" id="GO:1990726">
    <property type="term" value="C:Lsm1-7-Pat1 complex"/>
    <property type="evidence" value="ECO:0007669"/>
    <property type="project" value="TreeGrafter"/>
</dbReference>
<dbReference type="FunFam" id="2.30.30.100:FF:000021">
    <property type="entry name" value="U6 snRNA-associated Sm-like protein LSm1"/>
    <property type="match status" value="1"/>
</dbReference>
<sequence length="149" mass="17113">MSILILFIIILMELPDPFLPGAVSLLDQLDKKLVVVLRDGKTLIGYLRTIDQFANLVLHETLERIHVDNYYGDIPRGIFLIRGENVVLAGEIDETQKNPLIKVSIEEILRLQAEKTEEKHRFNHTKQQFLRGSGKVQCVKKNDGLMDEY</sequence>
<keyword evidence="15" id="KW-1185">Reference proteome</keyword>
<evidence type="ECO:0000256" key="9">
    <source>
        <dbReference type="ARBA" id="ARBA00062159"/>
    </source>
</evidence>
<dbReference type="PROSITE" id="PS52002">
    <property type="entry name" value="SM"/>
    <property type="match status" value="1"/>
</dbReference>
<evidence type="ECO:0000256" key="1">
    <source>
        <dbReference type="ARBA" id="ARBA00006850"/>
    </source>
</evidence>
<dbReference type="InterPro" id="IPR034104">
    <property type="entry name" value="Lsm1"/>
</dbReference>
<comment type="similarity">
    <text evidence="1 11">Belongs to the snRNP Sm proteins family.</text>
</comment>
<evidence type="ECO:0000256" key="3">
    <source>
        <dbReference type="ARBA" id="ARBA00022553"/>
    </source>
</evidence>
<evidence type="ECO:0000256" key="6">
    <source>
        <dbReference type="ARBA" id="ARBA00023187"/>
    </source>
</evidence>
<feature type="domain" description="Sm" evidence="13">
    <location>
        <begin position="20"/>
        <end position="95"/>
    </location>
</feature>
<dbReference type="Pfam" id="PF01423">
    <property type="entry name" value="LSM"/>
    <property type="match status" value="1"/>
</dbReference>
<comment type="caution">
    <text evidence="14">The sequence shown here is derived from an EMBL/GenBank/DDBJ whole genome shotgun (WGS) entry which is preliminary data.</text>
</comment>
<evidence type="ECO:0000256" key="12">
    <source>
        <dbReference type="SAM" id="SignalP"/>
    </source>
</evidence>
<dbReference type="InterPro" id="IPR047575">
    <property type="entry name" value="Sm"/>
</dbReference>